<protein>
    <submittedName>
        <fullName evidence="7">ABC transporter ATP-binding protein</fullName>
    </submittedName>
    <submittedName>
        <fullName evidence="6">ABC-F family ATP-binding cassette domain-containing protein</fullName>
    </submittedName>
</protein>
<dbReference type="InterPro" id="IPR027417">
    <property type="entry name" value="P-loop_NTPase"/>
</dbReference>
<dbReference type="Proteomes" id="UP001175344">
    <property type="component" value="Unassembled WGS sequence"/>
</dbReference>
<dbReference type="InterPro" id="IPR050611">
    <property type="entry name" value="ABCF"/>
</dbReference>
<reference evidence="6" key="3">
    <citation type="journal article" date="2023" name="Nat. Commun.">
        <title>Genomic dissection of endemic carbapenem resistance reveals metallo-beta-lactamase dissemination through clonal, plasmid and integron transfer.</title>
        <authorList>
            <person name="Macesic N."/>
            <person name="Hawkey J."/>
            <person name="Vezina B."/>
            <person name="Wisniewski J.A."/>
            <person name="Cottingham H."/>
            <person name="Blakeway L.V."/>
            <person name="Harshegyi T."/>
            <person name="Pragastis K."/>
            <person name="Badoordeen G.Z."/>
            <person name="Dennison A."/>
            <person name="Spelman D.W."/>
            <person name="Jenney A.W.J."/>
            <person name="Peleg A.Y."/>
        </authorList>
    </citation>
    <scope>NUCLEOTIDE SEQUENCE</scope>
    <source>
        <strain evidence="6">CPO239</strain>
    </source>
</reference>
<dbReference type="SMART" id="SM00382">
    <property type="entry name" value="AAA"/>
    <property type="match status" value="2"/>
</dbReference>
<evidence type="ECO:0000259" key="5">
    <source>
        <dbReference type="PROSITE" id="PS50893"/>
    </source>
</evidence>
<reference evidence="7" key="2">
    <citation type="journal article" date="2017" name="PLoS ONE">
        <title>Genomic and phenotypic characterisation of fluoroquinolone resistance mechanisms in Enterobacteriaceae in Durban, South Africa.</title>
        <authorList>
            <person name="Osei Sekyere J."/>
            <person name="Amoako D.G."/>
        </authorList>
    </citation>
    <scope>NUCLEOTIDE SEQUENCE</scope>
    <source>
        <strain evidence="7">ST435:939705067</strain>
    </source>
</reference>
<feature type="region of interest" description="Disordered" evidence="4">
    <location>
        <begin position="249"/>
        <end position="271"/>
    </location>
</feature>
<sequence>MAHFAQSPSFILHQVTCQFPTGDILFGPLNLTLEPSLCALVGRNGSGKTRLLRLLAGLDEPASGHIERFGSHAWVAQQHVISPQTTLAELLGYDAIFAARKRIDSGDYQPDDLELLDGRWDVAERLSEAFINAQLPPFDPDKPAGELSGGERIRALLCGAFTAEADFMLLDEPTNHLDRQGRAWFYDQLHRFQGGVLVASHDRELLEQVPRILELSASGLRSYGGNYADYQTQRDAEQQAARAALEHAATERKRTRVRMQKEHDDSQRRSAKTLRTVDTLNIASFERVKYKGAAKERIGSWKKQHSEQNEALNAAVNKARERVEEDNPVMFTLPGSQIPEGKQVLVLEDLVLPHVPVPPLNLRMDGPMRVALKGPNGCGKSTLLKTLLGEIAPRSGTCRVSVSCAYLDQHLSRLDLSQSVMAHLNLSHTPLEEGVLRTRLAQLQLGADKVTLPLAELSGGERLKAALACVLWRAEATQLLLLDEPTNHLDLASVQAIEAALAGFPGALLVVSHDEAFLRGLTLTHEWVWEEAGWRCESL</sequence>
<name>A0AAQ0XXX3_ENTAS</name>
<evidence type="ECO:0000313" key="7">
    <source>
        <dbReference type="EMBL" id="OEH12919.1"/>
    </source>
</evidence>
<keyword evidence="3 7" id="KW-0067">ATP-binding</keyword>
<evidence type="ECO:0000256" key="1">
    <source>
        <dbReference type="ARBA" id="ARBA00022737"/>
    </source>
</evidence>
<dbReference type="RefSeq" id="WP_045357264.1">
    <property type="nucleotide sequence ID" value="NZ_BLWZ01000022.1"/>
</dbReference>
<evidence type="ECO:0000256" key="4">
    <source>
        <dbReference type="SAM" id="MobiDB-lite"/>
    </source>
</evidence>
<dbReference type="EMBL" id="JARTQQ020000001">
    <property type="protein sequence ID" value="MEC5727005.1"/>
    <property type="molecule type" value="Genomic_DNA"/>
</dbReference>
<feature type="compositionally biased region" description="Basic and acidic residues" evidence="4">
    <location>
        <begin position="259"/>
        <end position="268"/>
    </location>
</feature>
<evidence type="ECO:0000313" key="6">
    <source>
        <dbReference type="EMBL" id="MEC5727005.1"/>
    </source>
</evidence>
<dbReference type="Pfam" id="PF00005">
    <property type="entry name" value="ABC_tran"/>
    <property type="match status" value="2"/>
</dbReference>
<keyword evidence="9" id="KW-1185">Reference proteome</keyword>
<evidence type="ECO:0000313" key="9">
    <source>
        <dbReference type="Proteomes" id="UP001175344"/>
    </source>
</evidence>
<dbReference type="PANTHER" id="PTHR19211">
    <property type="entry name" value="ATP-BINDING TRANSPORT PROTEIN-RELATED"/>
    <property type="match status" value="1"/>
</dbReference>
<gene>
    <name evidence="7" type="ORF">AN696_0219890</name>
    <name evidence="6" type="ORF">QAA55_000980</name>
</gene>
<comment type="caution">
    <text evidence="7">The sequence shown here is derived from an EMBL/GenBank/DDBJ whole genome shotgun (WGS) entry which is preliminary data.</text>
</comment>
<dbReference type="Gene3D" id="3.40.50.300">
    <property type="entry name" value="P-loop containing nucleotide triphosphate hydrolases"/>
    <property type="match status" value="2"/>
</dbReference>
<dbReference type="EMBL" id="LJEY02000182">
    <property type="protein sequence ID" value="OEH12919.1"/>
    <property type="molecule type" value="Genomic_DNA"/>
</dbReference>
<dbReference type="GO" id="GO:0016887">
    <property type="term" value="F:ATP hydrolysis activity"/>
    <property type="evidence" value="ECO:0007669"/>
    <property type="project" value="InterPro"/>
</dbReference>
<dbReference type="Proteomes" id="UP000050495">
    <property type="component" value="Unassembled WGS sequence"/>
</dbReference>
<organism evidence="7 8">
    <name type="scientific">Enterobacter asburiae</name>
    <dbReference type="NCBI Taxonomy" id="61645"/>
    <lineage>
        <taxon>Bacteria</taxon>
        <taxon>Pseudomonadati</taxon>
        <taxon>Pseudomonadota</taxon>
        <taxon>Gammaproteobacteria</taxon>
        <taxon>Enterobacterales</taxon>
        <taxon>Enterobacteriaceae</taxon>
        <taxon>Enterobacter</taxon>
        <taxon>Enterobacter cloacae complex</taxon>
    </lineage>
</organism>
<keyword evidence="1" id="KW-0677">Repeat</keyword>
<reference evidence="6" key="4">
    <citation type="submission" date="2024-01" db="EMBL/GenBank/DDBJ databases">
        <authorList>
            <person name="Macesic N."/>
        </authorList>
    </citation>
    <scope>NUCLEOTIDE SEQUENCE</scope>
    <source>
        <strain evidence="6">CPO239</strain>
    </source>
</reference>
<feature type="domain" description="ABC transporter" evidence="5">
    <location>
        <begin position="10"/>
        <end position="242"/>
    </location>
</feature>
<dbReference type="PANTHER" id="PTHR19211:SF6">
    <property type="entry name" value="BLL7188 PROTEIN"/>
    <property type="match status" value="1"/>
</dbReference>
<accession>A0AAQ0XXX3</accession>
<proteinExistence type="predicted"/>
<dbReference type="GO" id="GO:0005524">
    <property type="term" value="F:ATP binding"/>
    <property type="evidence" value="ECO:0007669"/>
    <property type="project" value="UniProtKB-KW"/>
</dbReference>
<dbReference type="AlphaFoldDB" id="A0AAQ0XXX3"/>
<dbReference type="CDD" id="cd03221">
    <property type="entry name" value="ABCF_EF-3"/>
    <property type="match status" value="1"/>
</dbReference>
<evidence type="ECO:0000256" key="3">
    <source>
        <dbReference type="ARBA" id="ARBA00022840"/>
    </source>
</evidence>
<keyword evidence="2" id="KW-0547">Nucleotide-binding</keyword>
<dbReference type="SUPFAM" id="SSF52540">
    <property type="entry name" value="P-loop containing nucleoside triphosphate hydrolases"/>
    <property type="match status" value="2"/>
</dbReference>
<dbReference type="PROSITE" id="PS50893">
    <property type="entry name" value="ABC_TRANSPORTER_2"/>
    <property type="match status" value="1"/>
</dbReference>
<reference evidence="7 8" key="1">
    <citation type="submission" date="2016-04" db="EMBL/GenBank/DDBJ databases">
        <authorList>
            <person name="Osei Sekyere J."/>
            <person name="Sivertsen A."/>
            <person name="Pedersen A.T."/>
            <person name="Sundsfjord A."/>
        </authorList>
    </citation>
    <scope>NUCLEOTIDE SEQUENCE [LARGE SCALE GENOMIC DNA]</scope>
    <source>
        <strain evidence="7 8">ST435:939705067</strain>
    </source>
</reference>
<dbReference type="InterPro" id="IPR003439">
    <property type="entry name" value="ABC_transporter-like_ATP-bd"/>
</dbReference>
<evidence type="ECO:0000313" key="8">
    <source>
        <dbReference type="Proteomes" id="UP000050495"/>
    </source>
</evidence>
<dbReference type="InterPro" id="IPR003593">
    <property type="entry name" value="AAA+_ATPase"/>
</dbReference>
<evidence type="ECO:0000256" key="2">
    <source>
        <dbReference type="ARBA" id="ARBA00022741"/>
    </source>
</evidence>